<keyword evidence="6" id="KW-1185">Reference proteome</keyword>
<dbReference type="CDD" id="cd07377">
    <property type="entry name" value="WHTH_GntR"/>
    <property type="match status" value="1"/>
</dbReference>
<dbReference type="PRINTS" id="PR00035">
    <property type="entry name" value="HTHGNTR"/>
</dbReference>
<comment type="caution">
    <text evidence="5">The sequence shown here is derived from an EMBL/GenBank/DDBJ whole genome shotgun (WGS) entry which is preliminary data.</text>
</comment>
<gene>
    <name evidence="5" type="ORF">FPY71_13395</name>
</gene>
<dbReference type="Gene3D" id="1.20.120.530">
    <property type="entry name" value="GntR ligand-binding domain-like"/>
    <property type="match status" value="1"/>
</dbReference>
<dbReference type="InterPro" id="IPR036388">
    <property type="entry name" value="WH-like_DNA-bd_sf"/>
</dbReference>
<dbReference type="Gene3D" id="1.10.10.10">
    <property type="entry name" value="Winged helix-like DNA-binding domain superfamily/Winged helix DNA-binding domain"/>
    <property type="match status" value="1"/>
</dbReference>
<keyword evidence="1" id="KW-0805">Transcription regulation</keyword>
<evidence type="ECO:0000256" key="1">
    <source>
        <dbReference type="ARBA" id="ARBA00023015"/>
    </source>
</evidence>
<dbReference type="InterPro" id="IPR000524">
    <property type="entry name" value="Tscrpt_reg_HTH_GntR"/>
</dbReference>
<dbReference type="PANTHER" id="PTHR43537:SF49">
    <property type="entry name" value="TRANSCRIPTIONAL REGULATORY PROTEIN"/>
    <property type="match status" value="1"/>
</dbReference>
<dbReference type="GO" id="GO:0003700">
    <property type="term" value="F:DNA-binding transcription factor activity"/>
    <property type="evidence" value="ECO:0007669"/>
    <property type="project" value="InterPro"/>
</dbReference>
<dbReference type="Pfam" id="PF00392">
    <property type="entry name" value="GntR"/>
    <property type="match status" value="1"/>
</dbReference>
<dbReference type="OrthoDB" id="9788098at2"/>
<dbReference type="Pfam" id="PF07729">
    <property type="entry name" value="FCD"/>
    <property type="match status" value="1"/>
</dbReference>
<protein>
    <submittedName>
        <fullName evidence="5">GntR family transcriptional regulator</fullName>
    </submittedName>
</protein>
<keyword evidence="2" id="KW-0238">DNA-binding</keyword>
<accession>A0A5B0DRU9</accession>
<evidence type="ECO:0000256" key="2">
    <source>
        <dbReference type="ARBA" id="ARBA00023125"/>
    </source>
</evidence>
<dbReference type="SUPFAM" id="SSF46785">
    <property type="entry name" value="Winged helix' DNA-binding domain"/>
    <property type="match status" value="1"/>
</dbReference>
<proteinExistence type="predicted"/>
<dbReference type="GO" id="GO:0003677">
    <property type="term" value="F:DNA binding"/>
    <property type="evidence" value="ECO:0007669"/>
    <property type="project" value="UniProtKB-KW"/>
</dbReference>
<dbReference type="InterPro" id="IPR011711">
    <property type="entry name" value="GntR_C"/>
</dbReference>
<dbReference type="SMART" id="SM00345">
    <property type="entry name" value="HTH_GNTR"/>
    <property type="match status" value="1"/>
</dbReference>
<name>A0A5B0DRU9_9HYPH</name>
<dbReference type="SUPFAM" id="SSF48008">
    <property type="entry name" value="GntR ligand-binding domain-like"/>
    <property type="match status" value="1"/>
</dbReference>
<reference evidence="5 6" key="1">
    <citation type="submission" date="2019-08" db="EMBL/GenBank/DDBJ databases">
        <title>Aureimonas fodiniaquatilis sp. nov., isolated from a coal mine wastewater.</title>
        <authorList>
            <person name="Kim W."/>
        </authorList>
    </citation>
    <scope>NUCLEOTIDE SEQUENCE [LARGE SCALE GENOMIC DNA]</scope>
    <source>
        <strain evidence="5 6">CAU 1482</strain>
    </source>
</reference>
<evidence type="ECO:0000313" key="6">
    <source>
        <dbReference type="Proteomes" id="UP000324738"/>
    </source>
</evidence>
<dbReference type="PANTHER" id="PTHR43537">
    <property type="entry name" value="TRANSCRIPTIONAL REGULATOR, GNTR FAMILY"/>
    <property type="match status" value="1"/>
</dbReference>
<evidence type="ECO:0000313" key="5">
    <source>
        <dbReference type="EMBL" id="KAA0969524.1"/>
    </source>
</evidence>
<sequence>MWSGVWSLALKCRCVYVFIAPVLVFRSGSQIRSDQYQEQGMSQSESVSLSAEVATRLEEEILHAKRKPGDRLDERQLAEQYGVSRTPVREALQRLAASGLVVSRGKQGLQVAKLAVADLLDAFSVVAELEALAASQAARRITPAQKEEMIKCHLACEEAVKSGDGDAFFTANIAFHNLISVASHNRVLQEQLRRLTVKTSPYRRIITFQADRMNKSIPEHTAVMEAIFRGDGQAASDALRAHVTLLGEGLSDLIHFLSIDTDIVQR</sequence>
<dbReference type="AlphaFoldDB" id="A0A5B0DRU9"/>
<organism evidence="5 6">
    <name type="scientific">Aureimonas fodinaquatilis</name>
    <dbReference type="NCBI Taxonomy" id="2565783"/>
    <lineage>
        <taxon>Bacteria</taxon>
        <taxon>Pseudomonadati</taxon>
        <taxon>Pseudomonadota</taxon>
        <taxon>Alphaproteobacteria</taxon>
        <taxon>Hyphomicrobiales</taxon>
        <taxon>Aurantimonadaceae</taxon>
        <taxon>Aureimonas</taxon>
    </lineage>
</organism>
<evidence type="ECO:0000256" key="3">
    <source>
        <dbReference type="ARBA" id="ARBA00023163"/>
    </source>
</evidence>
<dbReference type="Proteomes" id="UP000324738">
    <property type="component" value="Unassembled WGS sequence"/>
</dbReference>
<dbReference type="PROSITE" id="PS50949">
    <property type="entry name" value="HTH_GNTR"/>
    <property type="match status" value="1"/>
</dbReference>
<dbReference type="EMBL" id="VTWH01000003">
    <property type="protein sequence ID" value="KAA0969524.1"/>
    <property type="molecule type" value="Genomic_DNA"/>
</dbReference>
<dbReference type="InterPro" id="IPR036390">
    <property type="entry name" value="WH_DNA-bd_sf"/>
</dbReference>
<feature type="domain" description="HTH gntR-type" evidence="4">
    <location>
        <begin position="47"/>
        <end position="114"/>
    </location>
</feature>
<dbReference type="InterPro" id="IPR008920">
    <property type="entry name" value="TF_FadR/GntR_C"/>
</dbReference>
<dbReference type="SMART" id="SM00895">
    <property type="entry name" value="FCD"/>
    <property type="match status" value="1"/>
</dbReference>
<keyword evidence="3" id="KW-0804">Transcription</keyword>
<evidence type="ECO:0000259" key="4">
    <source>
        <dbReference type="PROSITE" id="PS50949"/>
    </source>
</evidence>